<comment type="similarity">
    <text evidence="1">Belongs to the sigma-70 factor family. ECF subfamily.</text>
</comment>
<dbReference type="GO" id="GO:0016987">
    <property type="term" value="F:sigma factor activity"/>
    <property type="evidence" value="ECO:0007669"/>
    <property type="project" value="UniProtKB-KW"/>
</dbReference>
<dbReference type="InterPro" id="IPR036388">
    <property type="entry name" value="WH-like_DNA-bd_sf"/>
</dbReference>
<feature type="domain" description="RNA polymerase sigma factor 70 region 4 type 2" evidence="6">
    <location>
        <begin position="110"/>
        <end position="160"/>
    </location>
</feature>
<dbReference type="InterPro" id="IPR014284">
    <property type="entry name" value="RNA_pol_sigma-70_dom"/>
</dbReference>
<gene>
    <name evidence="7" type="ORF">SAMN05877842_106172</name>
</gene>
<evidence type="ECO:0000256" key="3">
    <source>
        <dbReference type="ARBA" id="ARBA00023082"/>
    </source>
</evidence>
<dbReference type="Pfam" id="PF04542">
    <property type="entry name" value="Sigma70_r2"/>
    <property type="match status" value="1"/>
</dbReference>
<dbReference type="InterPro" id="IPR013325">
    <property type="entry name" value="RNA_pol_sigma_r2"/>
</dbReference>
<dbReference type="CDD" id="cd06171">
    <property type="entry name" value="Sigma70_r4"/>
    <property type="match status" value="1"/>
</dbReference>
<keyword evidence="4" id="KW-0804">Transcription</keyword>
<keyword evidence="2" id="KW-0805">Transcription regulation</keyword>
<dbReference type="PANTHER" id="PTHR43133">
    <property type="entry name" value="RNA POLYMERASE ECF-TYPE SIGMA FACTO"/>
    <property type="match status" value="1"/>
</dbReference>
<dbReference type="RefSeq" id="WP_097149555.1">
    <property type="nucleotide sequence ID" value="NZ_OBQC01000006.1"/>
</dbReference>
<dbReference type="InterPro" id="IPR039425">
    <property type="entry name" value="RNA_pol_sigma-70-like"/>
</dbReference>
<dbReference type="GO" id="GO:0003677">
    <property type="term" value="F:DNA binding"/>
    <property type="evidence" value="ECO:0007669"/>
    <property type="project" value="InterPro"/>
</dbReference>
<dbReference type="Gene3D" id="1.10.10.10">
    <property type="entry name" value="Winged helix-like DNA-binding domain superfamily/Winged helix DNA-binding domain"/>
    <property type="match status" value="1"/>
</dbReference>
<dbReference type="InterPro" id="IPR007627">
    <property type="entry name" value="RNA_pol_sigma70_r2"/>
</dbReference>
<protein>
    <submittedName>
        <fullName evidence="7">RNA polymerase sigma-70 factor</fullName>
    </submittedName>
</protein>
<dbReference type="OrthoDB" id="9794508at2"/>
<reference evidence="8" key="1">
    <citation type="submission" date="2017-08" db="EMBL/GenBank/DDBJ databases">
        <authorList>
            <person name="Varghese N."/>
            <person name="Submissions S."/>
        </authorList>
    </citation>
    <scope>NUCLEOTIDE SEQUENCE [LARGE SCALE GENOMIC DNA]</scope>
    <source>
        <strain evidence="8">JC23</strain>
    </source>
</reference>
<evidence type="ECO:0000259" key="6">
    <source>
        <dbReference type="Pfam" id="PF08281"/>
    </source>
</evidence>
<dbReference type="AlphaFoldDB" id="A0A285UDL3"/>
<dbReference type="Pfam" id="PF08281">
    <property type="entry name" value="Sigma70_r4_2"/>
    <property type="match status" value="1"/>
</dbReference>
<dbReference type="InterPro" id="IPR013249">
    <property type="entry name" value="RNA_pol_sigma70_r4_t2"/>
</dbReference>
<evidence type="ECO:0000259" key="5">
    <source>
        <dbReference type="Pfam" id="PF04542"/>
    </source>
</evidence>
<dbReference type="GO" id="GO:0006352">
    <property type="term" value="P:DNA-templated transcription initiation"/>
    <property type="evidence" value="ECO:0007669"/>
    <property type="project" value="InterPro"/>
</dbReference>
<feature type="domain" description="RNA polymerase sigma-70 region 2" evidence="5">
    <location>
        <begin position="15"/>
        <end position="77"/>
    </location>
</feature>
<organism evidence="7 8">
    <name type="scientific">Ureibacillus acetophenoni</name>
    <dbReference type="NCBI Taxonomy" id="614649"/>
    <lineage>
        <taxon>Bacteria</taxon>
        <taxon>Bacillati</taxon>
        <taxon>Bacillota</taxon>
        <taxon>Bacilli</taxon>
        <taxon>Bacillales</taxon>
        <taxon>Caryophanaceae</taxon>
        <taxon>Ureibacillus</taxon>
    </lineage>
</organism>
<evidence type="ECO:0000256" key="1">
    <source>
        <dbReference type="ARBA" id="ARBA00010641"/>
    </source>
</evidence>
<keyword evidence="3" id="KW-0731">Sigma factor</keyword>
<dbReference type="InterPro" id="IPR013324">
    <property type="entry name" value="RNA_pol_sigma_r3/r4-like"/>
</dbReference>
<dbReference type="Gene3D" id="1.10.1740.10">
    <property type="match status" value="1"/>
</dbReference>
<evidence type="ECO:0000256" key="2">
    <source>
        <dbReference type="ARBA" id="ARBA00023015"/>
    </source>
</evidence>
<accession>A0A285UDL3</accession>
<dbReference type="SUPFAM" id="SSF88659">
    <property type="entry name" value="Sigma3 and sigma4 domains of RNA polymerase sigma factors"/>
    <property type="match status" value="1"/>
</dbReference>
<evidence type="ECO:0000256" key="4">
    <source>
        <dbReference type="ARBA" id="ARBA00023163"/>
    </source>
</evidence>
<name>A0A285UDL3_9BACL</name>
<dbReference type="NCBIfam" id="TIGR02937">
    <property type="entry name" value="sigma70-ECF"/>
    <property type="match status" value="1"/>
</dbReference>
<dbReference type="EMBL" id="OBQC01000006">
    <property type="protein sequence ID" value="SOC39889.1"/>
    <property type="molecule type" value="Genomic_DNA"/>
</dbReference>
<proteinExistence type="inferred from homology"/>
<evidence type="ECO:0000313" key="8">
    <source>
        <dbReference type="Proteomes" id="UP000219252"/>
    </source>
</evidence>
<sequence>MTDDEKELCLNTALEEYGDYLKHLVYTYVKDIQKTEDIVQDVFIKFYKSLDRFEGRATFKTYLYRIAVNECKNYLKSWHFRKFEVTEKIKMWKNRESAESEVIRKEQSETIADIVNELPVKYREVIWLFYYLELSVAEIAEVLNCSVNTVKTRLARGRKQAKISIEESVGQYEYQR</sequence>
<dbReference type="PANTHER" id="PTHR43133:SF60">
    <property type="entry name" value="RNA POLYMERASE SIGMA FACTOR SIGV"/>
    <property type="match status" value="1"/>
</dbReference>
<dbReference type="SUPFAM" id="SSF88946">
    <property type="entry name" value="Sigma2 domain of RNA polymerase sigma factors"/>
    <property type="match status" value="1"/>
</dbReference>
<keyword evidence="8" id="KW-1185">Reference proteome</keyword>
<evidence type="ECO:0000313" key="7">
    <source>
        <dbReference type="EMBL" id="SOC39889.1"/>
    </source>
</evidence>
<dbReference type="Proteomes" id="UP000219252">
    <property type="component" value="Unassembled WGS sequence"/>
</dbReference>